<feature type="non-terminal residue" evidence="1">
    <location>
        <position position="90"/>
    </location>
</feature>
<dbReference type="SUPFAM" id="SSF48452">
    <property type="entry name" value="TPR-like"/>
    <property type="match status" value="1"/>
</dbReference>
<dbReference type="AlphaFoldDB" id="A0A9P4K3B0"/>
<evidence type="ECO:0008006" key="3">
    <source>
        <dbReference type="Google" id="ProtNLM"/>
    </source>
</evidence>
<organism evidence="1 2">
    <name type="scientific">Lojkania enalia</name>
    <dbReference type="NCBI Taxonomy" id="147567"/>
    <lineage>
        <taxon>Eukaryota</taxon>
        <taxon>Fungi</taxon>
        <taxon>Dikarya</taxon>
        <taxon>Ascomycota</taxon>
        <taxon>Pezizomycotina</taxon>
        <taxon>Dothideomycetes</taxon>
        <taxon>Pleosporomycetidae</taxon>
        <taxon>Pleosporales</taxon>
        <taxon>Pleosporales incertae sedis</taxon>
        <taxon>Lojkania</taxon>
    </lineage>
</organism>
<dbReference type="Pfam" id="PF13424">
    <property type="entry name" value="TPR_12"/>
    <property type="match status" value="1"/>
</dbReference>
<accession>A0A9P4K3B0</accession>
<evidence type="ECO:0000313" key="2">
    <source>
        <dbReference type="Proteomes" id="UP000800093"/>
    </source>
</evidence>
<gene>
    <name evidence="1" type="ORF">CC78DRAFT_430768</name>
</gene>
<proteinExistence type="predicted"/>
<protein>
    <recommendedName>
        <fullName evidence="3">Kinesin light chain</fullName>
    </recommendedName>
</protein>
<sequence>LNNLSWCYRVRGFHKAAVRMGREALEIRKRVLEDEQKETLAAIYNMCRILFEQGKITDSEEVLMPAVGIYQRTLGDKHEDTLRSQGHLAA</sequence>
<dbReference type="Proteomes" id="UP000800093">
    <property type="component" value="Unassembled WGS sequence"/>
</dbReference>
<dbReference type="Pfam" id="PF13374">
    <property type="entry name" value="TPR_10"/>
    <property type="match status" value="1"/>
</dbReference>
<name>A0A9P4K3B0_9PLEO</name>
<evidence type="ECO:0000313" key="1">
    <source>
        <dbReference type="EMBL" id="KAF2260660.1"/>
    </source>
</evidence>
<feature type="non-terminal residue" evidence="1">
    <location>
        <position position="1"/>
    </location>
</feature>
<dbReference type="EMBL" id="ML986675">
    <property type="protein sequence ID" value="KAF2260660.1"/>
    <property type="molecule type" value="Genomic_DNA"/>
</dbReference>
<reference evidence="2" key="1">
    <citation type="journal article" date="2020" name="Stud. Mycol.">
        <title>101 Dothideomycetes genomes: A test case for predicting lifestyles and emergence of pathogens.</title>
        <authorList>
            <person name="Haridas S."/>
            <person name="Albert R."/>
            <person name="Binder M."/>
            <person name="Bloem J."/>
            <person name="LaButti K."/>
            <person name="Salamov A."/>
            <person name="Andreopoulos B."/>
            <person name="Baker S."/>
            <person name="Barry K."/>
            <person name="Bills G."/>
            <person name="Bluhm B."/>
            <person name="Cannon C."/>
            <person name="Castanera R."/>
            <person name="Culley D."/>
            <person name="Daum C."/>
            <person name="Ezra D."/>
            <person name="Gonzalez J."/>
            <person name="Henrissat B."/>
            <person name="Kuo A."/>
            <person name="Liang C."/>
            <person name="Lipzen A."/>
            <person name="Lutzoni F."/>
            <person name="Magnuson J."/>
            <person name="Mondo S."/>
            <person name="Nolan M."/>
            <person name="Ohm R."/>
            <person name="Pangilinan J."/>
            <person name="Park H.-J."/>
            <person name="Ramirez L."/>
            <person name="Alfaro M."/>
            <person name="Sun H."/>
            <person name="Tritt A."/>
            <person name="Yoshinaga Y."/>
            <person name="Zwiers L.-H."/>
            <person name="Turgeon B."/>
            <person name="Goodwin S."/>
            <person name="Spatafora J."/>
            <person name="Crous P."/>
            <person name="Grigoriev I."/>
        </authorList>
    </citation>
    <scope>NUCLEOTIDE SEQUENCE [LARGE SCALE GENOMIC DNA]</scope>
    <source>
        <strain evidence="2">CBS 304.66</strain>
    </source>
</reference>
<dbReference type="Gene3D" id="1.25.40.10">
    <property type="entry name" value="Tetratricopeptide repeat domain"/>
    <property type="match status" value="1"/>
</dbReference>
<dbReference type="InterPro" id="IPR011990">
    <property type="entry name" value="TPR-like_helical_dom_sf"/>
</dbReference>
<comment type="caution">
    <text evidence="1">The sequence shown here is derived from an EMBL/GenBank/DDBJ whole genome shotgun (WGS) entry which is preliminary data.</text>
</comment>
<dbReference type="OrthoDB" id="3034142at2759"/>
<keyword evidence="2" id="KW-1185">Reference proteome</keyword>